<dbReference type="OrthoDB" id="6114825at2"/>
<evidence type="ECO:0000313" key="2">
    <source>
        <dbReference type="Proteomes" id="UP000199657"/>
    </source>
</evidence>
<accession>A0A1H8VD56</accession>
<keyword evidence="2" id="KW-1185">Reference proteome</keyword>
<protein>
    <submittedName>
        <fullName evidence="1">Uncharacterized protein</fullName>
    </submittedName>
</protein>
<organism evidence="1 2">
    <name type="scientific">Aquisalimonas asiatica</name>
    <dbReference type="NCBI Taxonomy" id="406100"/>
    <lineage>
        <taxon>Bacteria</taxon>
        <taxon>Pseudomonadati</taxon>
        <taxon>Pseudomonadota</taxon>
        <taxon>Gammaproteobacteria</taxon>
        <taxon>Chromatiales</taxon>
        <taxon>Ectothiorhodospiraceae</taxon>
        <taxon>Aquisalimonas</taxon>
    </lineage>
</organism>
<dbReference type="AlphaFoldDB" id="A0A1H8VD56"/>
<name>A0A1H8VD56_9GAMM</name>
<reference evidence="1 2" key="1">
    <citation type="submission" date="2016-10" db="EMBL/GenBank/DDBJ databases">
        <authorList>
            <person name="de Groot N.N."/>
        </authorList>
    </citation>
    <scope>NUCLEOTIDE SEQUENCE [LARGE SCALE GENOMIC DNA]</scope>
    <source>
        <strain evidence="1 2">CGMCC 1.6291</strain>
    </source>
</reference>
<dbReference type="STRING" id="406100.SAMN04488052_11138"/>
<dbReference type="Pfam" id="PF19672">
    <property type="entry name" value="DUF6175"/>
    <property type="match status" value="1"/>
</dbReference>
<dbReference type="InterPro" id="IPR046173">
    <property type="entry name" value="DUF6175"/>
</dbReference>
<dbReference type="Proteomes" id="UP000199657">
    <property type="component" value="Unassembled WGS sequence"/>
</dbReference>
<sequence length="416" mass="45161">MMIEPSLRRLFAPGAAACILLLAGCGGADKPAEPDTYVPQSTQARLIESVSASELTIRAEGVGESVALASDDARRTAVWYALYGGSHPILANEAARSAFERHEEEVFRSADAYISDTSQPMGSRQEGDDRILEKEVRVHVERLSEELVRLDVIDDRVDLMAEVGRPRIAVLPDNPDREDQARPAIAMISEYLQERGFDVEVPRADEQVNEMVEQAAALEGRTDPMYQLALESGSEIYITVGVDDSSRSMGDTEVLKSSVSTVAYYTATGDQIGATTGHSPERDVSGHGVLAEEAASEAGNRITRQIENSWMEEAERGRPFKVVVVASQDSDTRTVGREVHRMMRDVCPESSRNAAGSHSFDYTLRCTDQSDAMDLLLDLEAHYAGPGVLDRTLDSGALLILSVGEGNGGGDDIIIE</sequence>
<proteinExistence type="predicted"/>
<evidence type="ECO:0000313" key="1">
    <source>
        <dbReference type="EMBL" id="SEP12798.1"/>
    </source>
</evidence>
<dbReference type="EMBL" id="FOEG01000011">
    <property type="protein sequence ID" value="SEP12798.1"/>
    <property type="molecule type" value="Genomic_DNA"/>
</dbReference>
<dbReference type="RefSeq" id="WP_091645881.1">
    <property type="nucleotide sequence ID" value="NZ_FOEG01000011.1"/>
</dbReference>
<gene>
    <name evidence="1" type="ORF">SAMN04488052_11138</name>
</gene>